<dbReference type="SUPFAM" id="SSF51064">
    <property type="entry name" value="Head domain of nucleotide exchange factor GrpE"/>
    <property type="match status" value="1"/>
</dbReference>
<organism evidence="14 15">
    <name type="scientific">Caloramator fervidus</name>
    <dbReference type="NCBI Taxonomy" id="29344"/>
    <lineage>
        <taxon>Bacteria</taxon>
        <taxon>Bacillati</taxon>
        <taxon>Bacillota</taxon>
        <taxon>Clostridia</taxon>
        <taxon>Eubacteriales</taxon>
        <taxon>Clostridiaceae</taxon>
        <taxon>Caloramator</taxon>
    </lineage>
</organism>
<dbReference type="Proteomes" id="UP000242850">
    <property type="component" value="Unassembled WGS sequence"/>
</dbReference>
<evidence type="ECO:0000256" key="9">
    <source>
        <dbReference type="ARBA" id="ARBA00076414"/>
    </source>
</evidence>
<dbReference type="GO" id="GO:0051087">
    <property type="term" value="F:protein-folding chaperone binding"/>
    <property type="evidence" value="ECO:0007669"/>
    <property type="project" value="InterPro"/>
</dbReference>
<evidence type="ECO:0000256" key="12">
    <source>
        <dbReference type="RuleBase" id="RU004478"/>
    </source>
</evidence>
<comment type="subunit">
    <text evidence="3 10">Homodimer.</text>
</comment>
<evidence type="ECO:0000256" key="11">
    <source>
        <dbReference type="RuleBase" id="RU000639"/>
    </source>
</evidence>
<reference evidence="15" key="1">
    <citation type="submission" date="2016-10" db="EMBL/GenBank/DDBJ databases">
        <authorList>
            <person name="Varghese N."/>
            <person name="Submissions S."/>
        </authorList>
    </citation>
    <scope>NUCLEOTIDE SEQUENCE [LARGE SCALE GENOMIC DNA]</scope>
    <source>
        <strain evidence="15">DSM 5463</strain>
    </source>
</reference>
<dbReference type="CDD" id="cd00446">
    <property type="entry name" value="GrpE"/>
    <property type="match status" value="1"/>
</dbReference>
<dbReference type="InterPro" id="IPR009012">
    <property type="entry name" value="GrpE_head"/>
</dbReference>
<evidence type="ECO:0000256" key="1">
    <source>
        <dbReference type="ARBA" id="ARBA00004496"/>
    </source>
</evidence>
<evidence type="ECO:0000256" key="7">
    <source>
        <dbReference type="ARBA" id="ARBA00053401"/>
    </source>
</evidence>
<dbReference type="GO" id="GO:0000774">
    <property type="term" value="F:adenyl-nucleotide exchange factor activity"/>
    <property type="evidence" value="ECO:0007669"/>
    <property type="project" value="InterPro"/>
</dbReference>
<dbReference type="NCBIfam" id="NF010738">
    <property type="entry name" value="PRK14140.1"/>
    <property type="match status" value="1"/>
</dbReference>
<dbReference type="PRINTS" id="PR00773">
    <property type="entry name" value="GRPEPROTEIN"/>
</dbReference>
<proteinExistence type="inferred from homology"/>
<dbReference type="NCBIfam" id="NF010757">
    <property type="entry name" value="PRK14160.1"/>
    <property type="match status" value="1"/>
</dbReference>
<evidence type="ECO:0000256" key="2">
    <source>
        <dbReference type="ARBA" id="ARBA00009054"/>
    </source>
</evidence>
<protein>
    <recommendedName>
        <fullName evidence="8 10">Protein GrpE</fullName>
    </recommendedName>
    <alternativeName>
        <fullName evidence="9 10">HSP-70 cofactor</fullName>
    </alternativeName>
</protein>
<evidence type="ECO:0000256" key="4">
    <source>
        <dbReference type="ARBA" id="ARBA00022490"/>
    </source>
</evidence>
<evidence type="ECO:0000256" key="8">
    <source>
        <dbReference type="ARBA" id="ARBA00072274"/>
    </source>
</evidence>
<evidence type="ECO:0000256" key="5">
    <source>
        <dbReference type="ARBA" id="ARBA00023016"/>
    </source>
</evidence>
<comment type="similarity">
    <text evidence="2 10 12">Belongs to the GrpE family.</text>
</comment>
<evidence type="ECO:0000313" key="14">
    <source>
        <dbReference type="EMBL" id="SEF74509.1"/>
    </source>
</evidence>
<dbReference type="GO" id="GO:0042803">
    <property type="term" value="F:protein homodimerization activity"/>
    <property type="evidence" value="ECO:0007669"/>
    <property type="project" value="InterPro"/>
</dbReference>
<evidence type="ECO:0000256" key="6">
    <source>
        <dbReference type="ARBA" id="ARBA00023186"/>
    </source>
</evidence>
<sequence length="200" mass="23479">MANDQNLNEKEEQNIENDVIEIEEISEEKSVDESTENNTKVEIDEKDKQIEELKQKLLEKENECQSYIDLLKRTMADFDNFRKRTQKEKETIYTDGFVDAVRELLPILDNLERAMVHVEGDSNPLTEGIQMTLKLFKDTLQKMGVEEIKAEGEKFDPHFHNAIMHVQDENFDENVVIEVFQKGYKYKDKIIRHSLVKVAN</sequence>
<dbReference type="SUPFAM" id="SSF58014">
    <property type="entry name" value="Coiled-coil domain of nucleotide exchange factor GrpE"/>
    <property type="match status" value="1"/>
</dbReference>
<evidence type="ECO:0000313" key="15">
    <source>
        <dbReference type="Proteomes" id="UP000242850"/>
    </source>
</evidence>
<keyword evidence="5 10" id="KW-0346">Stress response</keyword>
<dbReference type="InterPro" id="IPR013805">
    <property type="entry name" value="GrpE_CC"/>
</dbReference>
<dbReference type="FunFam" id="2.30.22.10:FF:000001">
    <property type="entry name" value="Protein GrpE"/>
    <property type="match status" value="1"/>
</dbReference>
<name>A0A1H5UHM1_9CLOT</name>
<dbReference type="Gene3D" id="3.90.20.20">
    <property type="match status" value="1"/>
</dbReference>
<gene>
    <name evidence="10" type="primary">grpE</name>
    <name evidence="14" type="ORF">SAMN05660865_00911</name>
</gene>
<evidence type="ECO:0000256" key="10">
    <source>
        <dbReference type="HAMAP-Rule" id="MF_01151"/>
    </source>
</evidence>
<accession>A0A1H5UHM1</accession>
<dbReference type="InterPro" id="IPR000740">
    <property type="entry name" value="GrpE"/>
</dbReference>
<dbReference type="PANTHER" id="PTHR21237">
    <property type="entry name" value="GRPE PROTEIN"/>
    <property type="match status" value="1"/>
</dbReference>
<dbReference type="GO" id="GO:0051082">
    <property type="term" value="F:unfolded protein binding"/>
    <property type="evidence" value="ECO:0007669"/>
    <property type="project" value="TreeGrafter"/>
</dbReference>
<dbReference type="Gene3D" id="2.30.22.10">
    <property type="entry name" value="Head domain of nucleotide exchange factor GrpE"/>
    <property type="match status" value="1"/>
</dbReference>
<feature type="compositionally biased region" description="Acidic residues" evidence="13">
    <location>
        <begin position="14"/>
        <end position="26"/>
    </location>
</feature>
<dbReference type="EMBL" id="FNUK01000009">
    <property type="protein sequence ID" value="SEF74509.1"/>
    <property type="molecule type" value="Genomic_DNA"/>
</dbReference>
<comment type="subcellular location">
    <subcellularLocation>
        <location evidence="1 10">Cytoplasm</location>
    </subcellularLocation>
</comment>
<dbReference type="HAMAP" id="MF_01151">
    <property type="entry name" value="GrpE"/>
    <property type="match status" value="1"/>
</dbReference>
<dbReference type="Pfam" id="PF01025">
    <property type="entry name" value="GrpE"/>
    <property type="match status" value="1"/>
</dbReference>
<dbReference type="RefSeq" id="WP_103895893.1">
    <property type="nucleotide sequence ID" value="NZ_FNUK01000009.1"/>
</dbReference>
<keyword evidence="4 10" id="KW-0963">Cytoplasm</keyword>
<dbReference type="AlphaFoldDB" id="A0A1H5UHM1"/>
<dbReference type="GO" id="GO:0005737">
    <property type="term" value="C:cytoplasm"/>
    <property type="evidence" value="ECO:0007669"/>
    <property type="project" value="UniProtKB-SubCell"/>
</dbReference>
<dbReference type="OrthoDB" id="9812586at2"/>
<feature type="region of interest" description="Disordered" evidence="13">
    <location>
        <begin position="1"/>
        <end position="42"/>
    </location>
</feature>
<dbReference type="PANTHER" id="PTHR21237:SF23">
    <property type="entry name" value="GRPE PROTEIN HOMOLOG, MITOCHONDRIAL"/>
    <property type="match status" value="1"/>
</dbReference>
<dbReference type="PROSITE" id="PS01071">
    <property type="entry name" value="GRPE"/>
    <property type="match status" value="1"/>
</dbReference>
<keyword evidence="15" id="KW-1185">Reference proteome</keyword>
<evidence type="ECO:0000256" key="3">
    <source>
        <dbReference type="ARBA" id="ARBA00011738"/>
    </source>
</evidence>
<keyword evidence="6 10" id="KW-0143">Chaperone</keyword>
<comment type="function">
    <text evidence="7 10 11">Participates actively in the response to hyperosmotic and heat shock by preventing the aggregation of stress-denatured proteins, in association with DnaK and GrpE. It is the nucleotide exchange factor for DnaK and may function as a thermosensor. Unfolded proteins bind initially to DnaJ; upon interaction with the DnaJ-bound protein, DnaK hydrolyzes its bound ATP, resulting in the formation of a stable complex. GrpE releases ADP from DnaK; ATP binding to DnaK triggers the release of the substrate protein, thus completing the reaction cycle. Several rounds of ATP-dependent interactions between DnaJ, DnaK and GrpE are required for fully efficient folding.</text>
</comment>
<dbReference type="GO" id="GO:0006457">
    <property type="term" value="P:protein folding"/>
    <property type="evidence" value="ECO:0007669"/>
    <property type="project" value="InterPro"/>
</dbReference>
<evidence type="ECO:0000256" key="13">
    <source>
        <dbReference type="SAM" id="MobiDB-lite"/>
    </source>
</evidence>